<dbReference type="InterPro" id="IPR027417">
    <property type="entry name" value="P-loop_NTPase"/>
</dbReference>
<dbReference type="GO" id="GO:0005634">
    <property type="term" value="C:nucleus"/>
    <property type="evidence" value="ECO:0007669"/>
    <property type="project" value="UniProtKB-SubCell"/>
</dbReference>
<evidence type="ECO:0000256" key="10">
    <source>
        <dbReference type="ARBA" id="ARBA00023242"/>
    </source>
</evidence>
<evidence type="ECO:0000256" key="5">
    <source>
        <dbReference type="ARBA" id="ARBA00022771"/>
    </source>
</evidence>
<dbReference type="InterPro" id="IPR041430">
    <property type="entry name" value="ADD_ATRX"/>
</dbReference>
<dbReference type="PROSITE" id="PS51533">
    <property type="entry name" value="ADD"/>
    <property type="match status" value="1"/>
</dbReference>
<feature type="non-terminal residue" evidence="13">
    <location>
        <position position="811"/>
    </location>
</feature>
<feature type="region of interest" description="Disordered" evidence="11">
    <location>
        <begin position="1"/>
        <end position="39"/>
    </location>
</feature>
<dbReference type="Pfam" id="PF17981">
    <property type="entry name" value="ADD_ATRX"/>
    <property type="match status" value="1"/>
</dbReference>
<dbReference type="AlphaFoldDB" id="A0AA38FV45"/>
<sequence>MDYMHSPDASHHRDSKSNMEEKAVVEDSGSDRNYTFSEDAYDDECEISLSEVDSESNLECPPTDAEIEEMIDEFLQLESKAADAQETLEVESLLRVEIDVRSELSQSLTGLDLEVAVENEMKIFREQWESTLDHLEDKSALLLEQLDYAGIELPTLYKWIEKQAPEGCSTEAWKKRIHWAGFQPTAEVTDFINKAECDLQASRPVRRHRGKLLEEGASGFLVKKLAIKADSVDKGENTGDKDWGLVDNFYGTEADIQKNNNFGSKEWAAVYLASTPEQAATMGLKLPGVNEVEEIDDIENCSRNPIYAAAFANEKECGLTEEQKSKFRKVREEEDLQSAHKMHRRLKRRRNESLRNMNNIVGSISQNGVKNPKYLSEALSEVKSGIEDIYHNGVVKFKDNQQAPDKSVQEIRKASDDHKNANEVNWEIGRDKISPLISLSENHGQPKSNILKRSCESQDFDLHSKRTRTVIIDSDDEMDTKENTMVHDHQCGQLHIVTKAAAVTNEVVDLQMISDDEVSPDKDVSVGACKGPREFKCTACGKLLKASGVSEHPLLGVIICKYCKHSYDNRPLQKDPDGSESSCCWCGQGGDVICCDFCEKVFCEKCIERNIGADKLIDITNYKWHCFNCVHDPLAFLVDDYNLAAKSVNCAPSDSDSASSDDKLPTLNFGKKQKGRRMRRIIDDAELEEETKKKIAIEKERQDHLKMLQQRSMFEQWSKGSTSSCGDKVWLSDNEILGNPAEGYIVNIAREHNEKEVRVSPMISYILKTHQIAGIRFMWENCIQSINKIKSGDQGLGCILAHSMGLGKTLQ</sequence>
<evidence type="ECO:0000256" key="6">
    <source>
        <dbReference type="ARBA" id="ARBA00022806"/>
    </source>
</evidence>
<dbReference type="GO" id="GO:0005524">
    <property type="term" value="F:ATP binding"/>
    <property type="evidence" value="ECO:0007669"/>
    <property type="project" value="UniProtKB-KW"/>
</dbReference>
<dbReference type="GO" id="GO:0016887">
    <property type="term" value="F:ATP hydrolysis activity"/>
    <property type="evidence" value="ECO:0007669"/>
    <property type="project" value="InterPro"/>
</dbReference>
<evidence type="ECO:0000313" key="14">
    <source>
        <dbReference type="Proteomes" id="UP000824469"/>
    </source>
</evidence>
<evidence type="ECO:0000256" key="8">
    <source>
        <dbReference type="ARBA" id="ARBA00022840"/>
    </source>
</evidence>
<protein>
    <recommendedName>
        <fullName evidence="12">PHD-type domain-containing protein</fullName>
    </recommendedName>
</protein>
<keyword evidence="9" id="KW-0238">DNA-binding</keyword>
<organism evidence="13 14">
    <name type="scientific">Taxus chinensis</name>
    <name type="common">Chinese yew</name>
    <name type="synonym">Taxus wallichiana var. chinensis</name>
    <dbReference type="NCBI Taxonomy" id="29808"/>
    <lineage>
        <taxon>Eukaryota</taxon>
        <taxon>Viridiplantae</taxon>
        <taxon>Streptophyta</taxon>
        <taxon>Embryophyta</taxon>
        <taxon>Tracheophyta</taxon>
        <taxon>Spermatophyta</taxon>
        <taxon>Pinopsida</taxon>
        <taxon>Pinidae</taxon>
        <taxon>Conifers II</taxon>
        <taxon>Cupressales</taxon>
        <taxon>Taxaceae</taxon>
        <taxon>Taxus</taxon>
    </lineage>
</organism>
<dbReference type="GO" id="GO:0008270">
    <property type="term" value="F:zinc ion binding"/>
    <property type="evidence" value="ECO:0007669"/>
    <property type="project" value="UniProtKB-KW"/>
</dbReference>
<dbReference type="CDD" id="cd11726">
    <property type="entry name" value="ADDz_ATRX"/>
    <property type="match status" value="1"/>
</dbReference>
<keyword evidence="4" id="KW-0547">Nucleotide-binding</keyword>
<evidence type="ECO:0000256" key="3">
    <source>
        <dbReference type="ARBA" id="ARBA00022723"/>
    </source>
</evidence>
<evidence type="ECO:0000256" key="7">
    <source>
        <dbReference type="ARBA" id="ARBA00022833"/>
    </source>
</evidence>
<comment type="caution">
    <text evidence="13">The sequence shown here is derived from an EMBL/GenBank/DDBJ whole genome shotgun (WGS) entry which is preliminary data.</text>
</comment>
<proteinExistence type="inferred from homology"/>
<evidence type="ECO:0000256" key="2">
    <source>
        <dbReference type="ARBA" id="ARBA00007025"/>
    </source>
</evidence>
<keyword evidence="14" id="KW-1185">Reference proteome</keyword>
<feature type="compositionally biased region" description="Basic and acidic residues" evidence="11">
    <location>
        <begin position="8"/>
        <end position="25"/>
    </location>
</feature>
<dbReference type="PANTHER" id="PTHR45797:SF1">
    <property type="entry name" value="HELICASE ARIP4"/>
    <property type="match status" value="1"/>
</dbReference>
<evidence type="ECO:0000256" key="9">
    <source>
        <dbReference type="ARBA" id="ARBA00023125"/>
    </source>
</evidence>
<name>A0AA38FV45_TAXCH</name>
<evidence type="ECO:0000256" key="1">
    <source>
        <dbReference type="ARBA" id="ARBA00004123"/>
    </source>
</evidence>
<accession>A0AA38FV45</accession>
<dbReference type="GO" id="GO:0003677">
    <property type="term" value="F:DNA binding"/>
    <property type="evidence" value="ECO:0007669"/>
    <property type="project" value="UniProtKB-KW"/>
</dbReference>
<reference evidence="13 14" key="1">
    <citation type="journal article" date="2021" name="Nat. Plants">
        <title>The Taxus genome provides insights into paclitaxel biosynthesis.</title>
        <authorList>
            <person name="Xiong X."/>
            <person name="Gou J."/>
            <person name="Liao Q."/>
            <person name="Li Y."/>
            <person name="Zhou Q."/>
            <person name="Bi G."/>
            <person name="Li C."/>
            <person name="Du R."/>
            <person name="Wang X."/>
            <person name="Sun T."/>
            <person name="Guo L."/>
            <person name="Liang H."/>
            <person name="Lu P."/>
            <person name="Wu Y."/>
            <person name="Zhang Z."/>
            <person name="Ro D.K."/>
            <person name="Shang Y."/>
            <person name="Huang S."/>
            <person name="Yan J."/>
        </authorList>
    </citation>
    <scope>NUCLEOTIDE SEQUENCE [LARGE SCALE GENOMIC DNA]</scope>
    <source>
        <strain evidence="13">Ta-2019</strain>
    </source>
</reference>
<keyword evidence="7" id="KW-0862">Zinc</keyword>
<dbReference type="Proteomes" id="UP000824469">
    <property type="component" value="Unassembled WGS sequence"/>
</dbReference>
<comment type="subcellular location">
    <subcellularLocation>
        <location evidence="1">Nucleus</location>
    </subcellularLocation>
</comment>
<dbReference type="Gene3D" id="3.30.40.10">
    <property type="entry name" value="Zinc/RING finger domain, C3HC4 (zinc finger)"/>
    <property type="match status" value="1"/>
</dbReference>
<dbReference type="Gene3D" id="3.40.50.10810">
    <property type="entry name" value="Tandem AAA-ATPase domain"/>
    <property type="match status" value="1"/>
</dbReference>
<dbReference type="InterPro" id="IPR011011">
    <property type="entry name" value="Znf_FYVE_PHD"/>
</dbReference>
<gene>
    <name evidence="13" type="ORF">KI387_026767</name>
</gene>
<keyword evidence="6" id="KW-0347">Helicase</keyword>
<dbReference type="InterPro" id="IPR038718">
    <property type="entry name" value="SNF2-like_sf"/>
</dbReference>
<evidence type="ECO:0000256" key="11">
    <source>
        <dbReference type="SAM" id="MobiDB-lite"/>
    </source>
</evidence>
<comment type="similarity">
    <text evidence="2">Belongs to the SNF2/RAD54 helicase family.</text>
</comment>
<dbReference type="GO" id="GO:0010468">
    <property type="term" value="P:regulation of gene expression"/>
    <property type="evidence" value="ECO:0007669"/>
    <property type="project" value="UniProtKB-ARBA"/>
</dbReference>
<dbReference type="InterPro" id="IPR044574">
    <property type="entry name" value="ARIP4-like"/>
</dbReference>
<keyword evidence="3" id="KW-0479">Metal-binding</keyword>
<keyword evidence="5" id="KW-0863">Zinc-finger</keyword>
<feature type="domain" description="PHD-type" evidence="12">
    <location>
        <begin position="525"/>
        <end position="657"/>
    </location>
</feature>
<dbReference type="SUPFAM" id="SSF52540">
    <property type="entry name" value="P-loop containing nucleoside triphosphate hydrolases"/>
    <property type="match status" value="1"/>
</dbReference>
<keyword evidence="8" id="KW-0067">ATP-binding</keyword>
<evidence type="ECO:0000259" key="12">
    <source>
        <dbReference type="PROSITE" id="PS51533"/>
    </source>
</evidence>
<evidence type="ECO:0000313" key="13">
    <source>
        <dbReference type="EMBL" id="KAH9311732.1"/>
    </source>
</evidence>
<dbReference type="SUPFAM" id="SSF57903">
    <property type="entry name" value="FYVE/PHD zinc finger"/>
    <property type="match status" value="1"/>
</dbReference>
<dbReference type="InterPro" id="IPR025766">
    <property type="entry name" value="ADD"/>
</dbReference>
<keyword evidence="10" id="KW-0539">Nucleus</keyword>
<dbReference type="GO" id="GO:0004386">
    <property type="term" value="F:helicase activity"/>
    <property type="evidence" value="ECO:0007669"/>
    <property type="project" value="UniProtKB-KW"/>
</dbReference>
<dbReference type="EMBL" id="JAHRHJ020000006">
    <property type="protein sequence ID" value="KAH9311732.1"/>
    <property type="molecule type" value="Genomic_DNA"/>
</dbReference>
<keyword evidence="6" id="KW-0378">Hydrolase</keyword>
<dbReference type="InterPro" id="IPR013083">
    <property type="entry name" value="Znf_RING/FYVE/PHD"/>
</dbReference>
<dbReference type="PANTHER" id="PTHR45797">
    <property type="entry name" value="RAD54-LIKE"/>
    <property type="match status" value="1"/>
</dbReference>
<evidence type="ECO:0000256" key="4">
    <source>
        <dbReference type="ARBA" id="ARBA00022741"/>
    </source>
</evidence>